<feature type="chain" id="PRO_5047429817" evidence="2">
    <location>
        <begin position="24"/>
        <end position="268"/>
    </location>
</feature>
<organism evidence="3 4">
    <name type="scientific">Vibrio japonicus</name>
    <dbReference type="NCBI Taxonomy" id="1824638"/>
    <lineage>
        <taxon>Bacteria</taxon>
        <taxon>Pseudomonadati</taxon>
        <taxon>Pseudomonadota</taxon>
        <taxon>Gammaproteobacteria</taxon>
        <taxon>Vibrionales</taxon>
        <taxon>Vibrionaceae</taxon>
        <taxon>Vibrio</taxon>
    </lineage>
</organism>
<evidence type="ECO:0000256" key="1">
    <source>
        <dbReference type="SAM" id="Phobius"/>
    </source>
</evidence>
<proteinExistence type="predicted"/>
<evidence type="ECO:0000313" key="3">
    <source>
        <dbReference type="EMBL" id="UUM32894.1"/>
    </source>
</evidence>
<evidence type="ECO:0000256" key="2">
    <source>
        <dbReference type="SAM" id="SignalP"/>
    </source>
</evidence>
<reference evidence="3" key="1">
    <citation type="submission" date="2022-07" db="EMBL/GenBank/DDBJ databases">
        <title>Complete genome of Vibrio japonicus strain JCM 31412T and phylogenomic assessment of the Nereis clade of the genus Vibrio.</title>
        <authorList>
            <person name="Shlafstein M.D."/>
            <person name="Emsley S.A."/>
            <person name="Ushijima B."/>
            <person name="Videau P."/>
            <person name="Saw J.H."/>
        </authorList>
    </citation>
    <scope>NUCLEOTIDE SEQUENCE</scope>
    <source>
        <strain evidence="3">JCM 31412</strain>
    </source>
</reference>
<dbReference type="Proteomes" id="UP001058602">
    <property type="component" value="Chromosome 2"/>
</dbReference>
<keyword evidence="1" id="KW-0812">Transmembrane</keyword>
<keyword evidence="2" id="KW-0732">Signal</keyword>
<name>A0ABY5LLC4_9VIBR</name>
<feature type="transmembrane region" description="Helical" evidence="1">
    <location>
        <begin position="245"/>
        <end position="262"/>
    </location>
</feature>
<dbReference type="NCBIfam" id="TIGR02595">
    <property type="entry name" value="PEP_CTERM"/>
    <property type="match status" value="1"/>
</dbReference>
<keyword evidence="1" id="KW-1133">Transmembrane helix</keyword>
<gene>
    <name evidence="3" type="ORF">NP165_15140</name>
</gene>
<dbReference type="EMBL" id="CP102097">
    <property type="protein sequence ID" value="UUM32894.1"/>
    <property type="molecule type" value="Genomic_DNA"/>
</dbReference>
<dbReference type="RefSeq" id="WP_257086595.1">
    <property type="nucleotide sequence ID" value="NZ_CP102097.1"/>
</dbReference>
<keyword evidence="4" id="KW-1185">Reference proteome</keyword>
<dbReference type="InterPro" id="IPR013424">
    <property type="entry name" value="Ice-binding_C"/>
</dbReference>
<sequence length="268" mass="28285">MLNFIRALSVMACALLFHANAQALEILIDDFSEDQTLLQDTVVDGTGVHSQVNDGGAGTILGGYRDIYVEEIDNGIASQPDNPILGIRAGVSAGRFVAVLDDLVKAYAVVTYDGSNEVGSGWNVEGAGGVDTGGLGGISFAGIAGFLFEEVSNDLVAPAQLIIWTDDNNDGVYVKHILDFVTFGDINDGDVYDAFISAAGFSDFGSINWDKVGAFQAIFNLSNDGDTLLNVDLSLSRATVVPEPAALSMLGAGMLMLGFVGYRRRKNQ</sequence>
<accession>A0ABY5LLC4</accession>
<evidence type="ECO:0000313" key="4">
    <source>
        <dbReference type="Proteomes" id="UP001058602"/>
    </source>
</evidence>
<feature type="signal peptide" evidence="2">
    <location>
        <begin position="1"/>
        <end position="23"/>
    </location>
</feature>
<protein>
    <submittedName>
        <fullName evidence="3">PEP-CTERM sorting domain-containing protein</fullName>
    </submittedName>
</protein>
<keyword evidence="1" id="KW-0472">Membrane</keyword>